<keyword evidence="2" id="KW-1185">Reference proteome</keyword>
<dbReference type="OrthoDB" id="5770023at2"/>
<sequence>MDGSSTLESVDVQQFLTNFAETFNNNKPELAATFCLLPSIIIGDHNKTVLNSQKALQAIFSRFIRRLHAKGIVNFVPEVNQTMRLSDSLLFTNIRWQLFDKEGQLQVNGSSSYTMQLMPDQQLKIIITVIDDEEKQLEKMFPLSKRL</sequence>
<dbReference type="AlphaFoldDB" id="A0A136A0C2"/>
<comment type="caution">
    <text evidence="1">The sequence shown here is derived from an EMBL/GenBank/DDBJ whole genome shotgun (WGS) entry which is preliminary data.</text>
</comment>
<reference evidence="2" key="1">
    <citation type="submission" date="2016-02" db="EMBL/GenBank/DDBJ databases">
        <authorList>
            <person name="Schultz-Johansen M."/>
            <person name="Glaring M.A."/>
            <person name="Bech P.K."/>
            <person name="Stougaard P."/>
        </authorList>
    </citation>
    <scope>NUCLEOTIDE SEQUENCE [LARGE SCALE GENOMIC DNA]</scope>
    <source>
        <strain evidence="2">S66</strain>
    </source>
</reference>
<dbReference type="Proteomes" id="UP000070299">
    <property type="component" value="Unassembled WGS sequence"/>
</dbReference>
<dbReference type="EMBL" id="LSNE01000006">
    <property type="protein sequence ID" value="KXI28662.1"/>
    <property type="molecule type" value="Genomic_DNA"/>
</dbReference>
<dbReference type="STRING" id="1799789.AX660_16430"/>
<accession>A0A136A0C2</accession>
<dbReference type="RefSeq" id="WP_068377796.1">
    <property type="nucleotide sequence ID" value="NZ_LSNE01000006.1"/>
</dbReference>
<protein>
    <recommendedName>
        <fullName evidence="3">SnoaL-like domain-containing protein</fullName>
    </recommendedName>
</protein>
<name>A0A136A0C2_9ALTE</name>
<gene>
    <name evidence="1" type="ORF">AX660_16430</name>
</gene>
<proteinExistence type="predicted"/>
<evidence type="ECO:0000313" key="1">
    <source>
        <dbReference type="EMBL" id="KXI28662.1"/>
    </source>
</evidence>
<organism evidence="1 2">
    <name type="scientific">Paraglaciecola hydrolytica</name>
    <dbReference type="NCBI Taxonomy" id="1799789"/>
    <lineage>
        <taxon>Bacteria</taxon>
        <taxon>Pseudomonadati</taxon>
        <taxon>Pseudomonadota</taxon>
        <taxon>Gammaproteobacteria</taxon>
        <taxon>Alteromonadales</taxon>
        <taxon>Alteromonadaceae</taxon>
        <taxon>Paraglaciecola</taxon>
    </lineage>
</organism>
<evidence type="ECO:0000313" key="2">
    <source>
        <dbReference type="Proteomes" id="UP000070299"/>
    </source>
</evidence>
<evidence type="ECO:0008006" key="3">
    <source>
        <dbReference type="Google" id="ProtNLM"/>
    </source>
</evidence>